<dbReference type="PATRIC" id="fig|1165867.3.peg.1637"/>
<reference evidence="1 2" key="1">
    <citation type="journal article" date="2012" name="J. Bacteriol.">
        <title>Draft genome sequence of the nitrophenol-degrading actinomycete Rhodococcus imtechensis RKJ300.</title>
        <authorList>
            <person name="Vikram S."/>
            <person name="Kumar S."/>
            <person name="Subramanian S."/>
            <person name="Raghava G.P."/>
        </authorList>
    </citation>
    <scope>NUCLEOTIDE SEQUENCE [LARGE SCALE GENOMIC DNA]</scope>
    <source>
        <strain evidence="1 2">RKJ300</strain>
    </source>
</reference>
<sequence>MQESGDRAEAPIREVFTTLTRSLVAAILSRIAPDVIYALFASSVDPMPSTPKGRIRMSTPDTTRPLAQLRAVLDLTHTEIWLTTVLAEEALGGPGARRTPLQAAAGTTVRPFNVPVSWSACGLDRALDTVRATPLAFSGLVSRGAHAGDVAVKTLAATRDAALETAEKVADREDAAGPRRVAAFGPHRYWSPRTRRVAHRRFQRPGRLRGGGGEGTFGLADVWAMVA</sequence>
<evidence type="ECO:0000313" key="2">
    <source>
        <dbReference type="Proteomes" id="UP000006447"/>
    </source>
</evidence>
<proteinExistence type="predicted"/>
<dbReference type="Proteomes" id="UP000006447">
    <property type="component" value="Unassembled WGS sequence"/>
</dbReference>
<name>I0WVQ8_RHOOP</name>
<dbReference type="AlphaFoldDB" id="I0WVQ8"/>
<evidence type="ECO:0000313" key="1">
    <source>
        <dbReference type="EMBL" id="EID80474.1"/>
    </source>
</evidence>
<accession>I0WVQ8</accession>
<gene>
    <name evidence="1" type="ORF">W59_08099</name>
</gene>
<comment type="caution">
    <text evidence="1">The sequence shown here is derived from an EMBL/GenBank/DDBJ whole genome shotgun (WGS) entry which is preliminary data.</text>
</comment>
<protein>
    <submittedName>
        <fullName evidence="1">Uncharacterized protein</fullName>
    </submittedName>
</protein>
<dbReference type="EMBL" id="AJJH01000037">
    <property type="protein sequence ID" value="EID80474.1"/>
    <property type="molecule type" value="Genomic_DNA"/>
</dbReference>
<organism evidence="1 2">
    <name type="scientific">Rhodococcus opacus RKJ300 = JCM 13270</name>
    <dbReference type="NCBI Taxonomy" id="1165867"/>
    <lineage>
        <taxon>Bacteria</taxon>
        <taxon>Bacillati</taxon>
        <taxon>Actinomycetota</taxon>
        <taxon>Actinomycetes</taxon>
        <taxon>Mycobacteriales</taxon>
        <taxon>Nocardiaceae</taxon>
        <taxon>Rhodococcus</taxon>
    </lineage>
</organism>